<evidence type="ECO:0000313" key="2">
    <source>
        <dbReference type="Proteomes" id="UP000238493"/>
    </source>
</evidence>
<dbReference type="AlphaFoldDB" id="A0A2S7IU35"/>
<dbReference type="Proteomes" id="UP000238493">
    <property type="component" value="Unassembled WGS sequence"/>
</dbReference>
<comment type="caution">
    <text evidence="1">The sequence shown here is derived from an EMBL/GenBank/DDBJ whole genome shotgun (WGS) entry which is preliminary data.</text>
</comment>
<dbReference type="Pfam" id="PF06191">
    <property type="entry name" value="DUF995"/>
    <property type="match status" value="1"/>
</dbReference>
<evidence type="ECO:0000313" key="1">
    <source>
        <dbReference type="EMBL" id="PQA71509.1"/>
    </source>
</evidence>
<accession>A0A2S7IU35</accession>
<organism evidence="1 2">
    <name type="scientific">Brucella oryzae</name>
    <dbReference type="NCBI Taxonomy" id="335286"/>
    <lineage>
        <taxon>Bacteria</taxon>
        <taxon>Pseudomonadati</taxon>
        <taxon>Pseudomonadota</taxon>
        <taxon>Alphaproteobacteria</taxon>
        <taxon>Hyphomicrobiales</taxon>
        <taxon>Brucellaceae</taxon>
        <taxon>Brucella/Ochrobactrum group</taxon>
        <taxon>Brucella</taxon>
    </lineage>
</organism>
<dbReference type="InterPro" id="IPR009337">
    <property type="entry name" value="DUF995"/>
</dbReference>
<proteinExistence type="predicted"/>
<dbReference type="EMBL" id="PTRC01000148">
    <property type="protein sequence ID" value="PQA71509.1"/>
    <property type="molecule type" value="Genomic_DNA"/>
</dbReference>
<name>A0A2S7IU35_9HYPH</name>
<protein>
    <submittedName>
        <fullName evidence="1">Uncharacterized protein</fullName>
    </submittedName>
</protein>
<feature type="non-terminal residue" evidence="1">
    <location>
        <position position="1"/>
    </location>
</feature>
<reference evidence="1 2" key="1">
    <citation type="submission" date="2018-02" db="EMBL/GenBank/DDBJ databases">
        <title>Draft genome sequence of Ochrobactrum oryzae found in Brazil.</title>
        <authorList>
            <person name="Cerdeira L."/>
            <person name="Andrade F."/>
            <person name="Zacariotto T."/>
            <person name="Barbosa B."/>
            <person name="Santos S."/>
            <person name="Cassetari V."/>
            <person name="Lincopan N."/>
        </authorList>
    </citation>
    <scope>NUCLEOTIDE SEQUENCE [LARGE SCALE GENOMIC DNA]</scope>
    <source>
        <strain evidence="1 2">OA447</strain>
    </source>
</reference>
<gene>
    <name evidence="1" type="ORF">C3731_21720</name>
</gene>
<sequence length="53" mass="5767">AESLTLAAEALEELYSGKTLKWKYGGGSFSADRHRFIACTQKGMARSNGQGSW</sequence>
<dbReference type="OrthoDB" id="8071960at2"/>
<keyword evidence="2" id="KW-1185">Reference proteome</keyword>